<dbReference type="FunFam" id="3.30.2410.10:FF:000009">
    <property type="entry name" value="Probable E3 ubiquitin-protein ligase HECTD2"/>
    <property type="match status" value="1"/>
</dbReference>
<dbReference type="InterPro" id="IPR001876">
    <property type="entry name" value="Znf_RanBP2"/>
</dbReference>
<dbReference type="PROSITE" id="PS50237">
    <property type="entry name" value="HECT"/>
    <property type="match status" value="1"/>
</dbReference>
<dbReference type="AlphaFoldDB" id="A0A1W0A7U7"/>
<evidence type="ECO:0000313" key="14">
    <source>
        <dbReference type="Proteomes" id="UP000243217"/>
    </source>
</evidence>
<gene>
    <name evidence="13" type="ORF">THRCLA_01862</name>
</gene>
<evidence type="ECO:0000256" key="1">
    <source>
        <dbReference type="ARBA" id="ARBA00000885"/>
    </source>
</evidence>
<dbReference type="GO" id="GO:0008270">
    <property type="term" value="F:zinc ion binding"/>
    <property type="evidence" value="ECO:0007669"/>
    <property type="project" value="UniProtKB-KW"/>
</dbReference>
<comment type="pathway">
    <text evidence="2">Protein modification; protein ubiquitination.</text>
</comment>
<comment type="caution">
    <text evidence="13">The sequence shown here is derived from an EMBL/GenBank/DDBJ whole genome shotgun (WGS) entry which is preliminary data.</text>
</comment>
<feature type="domain" description="RanBP2-type" evidence="11">
    <location>
        <begin position="640"/>
        <end position="669"/>
    </location>
</feature>
<protein>
    <recommendedName>
        <fullName evidence="3">HECT-type E3 ubiquitin transferase</fullName>
        <ecNumber evidence="3">2.3.2.26</ecNumber>
    </recommendedName>
</protein>
<keyword evidence="7 9" id="KW-0833">Ubl conjugation pathway</keyword>
<dbReference type="SMART" id="SM00547">
    <property type="entry name" value="ZnF_RBZ"/>
    <property type="match status" value="2"/>
</dbReference>
<dbReference type="EC" id="2.3.2.26" evidence="3"/>
<dbReference type="SUPFAM" id="SSF56204">
    <property type="entry name" value="Hect, E3 ligase catalytic domain"/>
    <property type="match status" value="1"/>
</dbReference>
<dbReference type="Gene3D" id="2.30.30.380">
    <property type="entry name" value="Zn-finger domain of Sec23/24"/>
    <property type="match status" value="1"/>
</dbReference>
<dbReference type="Proteomes" id="UP000243217">
    <property type="component" value="Unassembled WGS sequence"/>
</dbReference>
<dbReference type="PROSITE" id="PS01358">
    <property type="entry name" value="ZF_RANBP2_1"/>
    <property type="match status" value="1"/>
</dbReference>
<dbReference type="EMBL" id="JNBS01000376">
    <property type="protein sequence ID" value="OQS06080.1"/>
    <property type="molecule type" value="Genomic_DNA"/>
</dbReference>
<keyword evidence="13" id="KW-0436">Ligase</keyword>
<name>A0A1W0A7U7_9STRA</name>
<dbReference type="Gene3D" id="3.30.2410.10">
    <property type="entry name" value="Hect, E3 ligase catalytic domain"/>
    <property type="match status" value="1"/>
</dbReference>
<accession>A0A1W0A7U7</accession>
<feature type="non-terminal residue" evidence="13">
    <location>
        <position position="931"/>
    </location>
</feature>
<dbReference type="GO" id="GO:0016874">
    <property type="term" value="F:ligase activity"/>
    <property type="evidence" value="ECO:0007669"/>
    <property type="project" value="UniProtKB-KW"/>
</dbReference>
<evidence type="ECO:0000256" key="4">
    <source>
        <dbReference type="ARBA" id="ARBA00022679"/>
    </source>
</evidence>
<dbReference type="PANTHER" id="PTHR11254">
    <property type="entry name" value="HECT DOMAIN UBIQUITIN-PROTEIN LIGASE"/>
    <property type="match status" value="1"/>
</dbReference>
<dbReference type="SMART" id="SM00119">
    <property type="entry name" value="HECTc"/>
    <property type="match status" value="1"/>
</dbReference>
<evidence type="ECO:0000256" key="7">
    <source>
        <dbReference type="ARBA" id="ARBA00022786"/>
    </source>
</evidence>
<keyword evidence="14" id="KW-1185">Reference proteome</keyword>
<proteinExistence type="predicted"/>
<dbReference type="GO" id="GO:0016567">
    <property type="term" value="P:protein ubiquitination"/>
    <property type="evidence" value="ECO:0007669"/>
    <property type="project" value="TreeGrafter"/>
</dbReference>
<dbReference type="InterPro" id="IPR000569">
    <property type="entry name" value="HECT_dom"/>
</dbReference>
<dbReference type="Pfam" id="PF00632">
    <property type="entry name" value="HECT"/>
    <property type="match status" value="1"/>
</dbReference>
<evidence type="ECO:0000256" key="3">
    <source>
        <dbReference type="ARBA" id="ARBA00012485"/>
    </source>
</evidence>
<dbReference type="InterPro" id="IPR035983">
    <property type="entry name" value="Hect_E3_ubiquitin_ligase"/>
</dbReference>
<evidence type="ECO:0000256" key="2">
    <source>
        <dbReference type="ARBA" id="ARBA00004906"/>
    </source>
</evidence>
<dbReference type="Gene3D" id="3.30.2160.10">
    <property type="entry name" value="Hect, E3 ligase catalytic domain"/>
    <property type="match status" value="1"/>
</dbReference>
<dbReference type="InterPro" id="IPR050409">
    <property type="entry name" value="E3_ubiq-protein_ligase"/>
</dbReference>
<dbReference type="CDD" id="cd00078">
    <property type="entry name" value="HECTc"/>
    <property type="match status" value="1"/>
</dbReference>
<dbReference type="GO" id="GO:0061630">
    <property type="term" value="F:ubiquitin protein ligase activity"/>
    <property type="evidence" value="ECO:0007669"/>
    <property type="project" value="UniProtKB-EC"/>
</dbReference>
<sequence>MKRHASLGEGNMNAALLNNNFLEFMPGLKRQDIEELNLEMERWECSVCAFQNLVTKPICSMCSTQKEHRLIEVYSDTIPAYDAEKSGWNFSQRASKSLQRQTSKSYQRLSSYFQRILLPEDLNPRQRSARIRRQWTRQLDANDRVVWVRHFLDTEEFPDSYLIQTGPVEQSGGDCSVTVIIHDMATQNSTSSGDSLTNDAFKTIAWIPIEKGDAQVTILGTRLASSTWSALLPISRLPFSLKYAWFLNQLTDLMVPYGELHVQTKVLREKVFEEGLENLMIIKPEGLCAIIRYEFLNESGLDAGAIQREWYTLVAQALMDENSGLFIISNREDNSYFINPNSAHDIKLNVRLSHCEIFRAAGRFMGRALLDGQVLPLHLSPVLFKALLGIPMTLDDVESLDATIYKSLQYLVQNNNVEDLCLTFSITQPYGDGIIEVDLIPGGSDVAVIDANKHEYIELMVRFLLFGRVENQLLAMMQGLYDVIPVELLTAFDHKELELILCGLDEIDVNDWEDNTVTSSNLDNNEVLQWFWEVLADLSDEDKAKLLQFATGSSRVPVQGFKGLTSYDGKICYFTLKGVPYIQGHYPVAHACYNRIDLPLYPSKEDLEEAMRMLLLSDPTGMYEFMPGIKRGDVEELLTDAERWECNICSFQTLVQKQACMLCGTPKATRLVEVSPEQIMPRKSRRSSIQRASSISYRTRSRSILPRHSVRRLSILLQKALAPEDLNARQKSARSRKQWTRQIDSNGLVSWKRHFIDSEDFSLSFIIQLNPSKEECYANNESEALDECIVITLRGSIVRGMEESQDGGRMTESDTPTPPFLLMNESKSTKAIALLDLETTDPNKSVLGLAISKSFWKSLLPLSKLTFNIKYAWFLHQASDLVVPYEELYIKTKVTRDRVFEEALENLVHMKGRALCAILRFQFVGESGLDA</sequence>
<feature type="domain" description="HECT" evidence="12">
    <location>
        <begin position="283"/>
        <end position="626"/>
    </location>
</feature>
<dbReference type="SUPFAM" id="SSF90209">
    <property type="entry name" value="Ran binding protein zinc finger-like"/>
    <property type="match status" value="1"/>
</dbReference>
<organism evidence="13 14">
    <name type="scientific">Thraustotheca clavata</name>
    <dbReference type="NCBI Taxonomy" id="74557"/>
    <lineage>
        <taxon>Eukaryota</taxon>
        <taxon>Sar</taxon>
        <taxon>Stramenopiles</taxon>
        <taxon>Oomycota</taxon>
        <taxon>Saprolegniomycetes</taxon>
        <taxon>Saprolegniales</taxon>
        <taxon>Achlyaceae</taxon>
        <taxon>Thraustotheca</taxon>
    </lineage>
</organism>
<evidence type="ECO:0000313" key="13">
    <source>
        <dbReference type="EMBL" id="OQS06080.1"/>
    </source>
</evidence>
<dbReference type="Gene3D" id="3.90.1750.10">
    <property type="entry name" value="Hect, E3 ligase catalytic domains"/>
    <property type="match status" value="2"/>
</dbReference>
<keyword evidence="5" id="KW-0479">Metal-binding</keyword>
<evidence type="ECO:0000256" key="8">
    <source>
        <dbReference type="ARBA" id="ARBA00022833"/>
    </source>
</evidence>
<evidence type="ECO:0000256" key="10">
    <source>
        <dbReference type="PROSITE-ProRule" id="PRU00322"/>
    </source>
</evidence>
<keyword evidence="4" id="KW-0808">Transferase</keyword>
<feature type="domain" description="RanBP2-type" evidence="11">
    <location>
        <begin position="39"/>
        <end position="68"/>
    </location>
</feature>
<dbReference type="STRING" id="74557.A0A1W0A7U7"/>
<dbReference type="PANTHER" id="PTHR11254:SF440">
    <property type="entry name" value="E3 UBIQUITIN-PROTEIN LIGASE NEDD-4"/>
    <property type="match status" value="1"/>
</dbReference>
<comment type="catalytic activity">
    <reaction evidence="1">
        <text>S-ubiquitinyl-[E2 ubiquitin-conjugating enzyme]-L-cysteine + [acceptor protein]-L-lysine = [E2 ubiquitin-conjugating enzyme]-L-cysteine + N(6)-ubiquitinyl-[acceptor protein]-L-lysine.</text>
        <dbReference type="EC" id="2.3.2.26"/>
    </reaction>
</comment>
<dbReference type="InterPro" id="IPR036443">
    <property type="entry name" value="Znf_RanBP2_sf"/>
</dbReference>
<dbReference type="GO" id="GO:0005737">
    <property type="term" value="C:cytoplasm"/>
    <property type="evidence" value="ECO:0007669"/>
    <property type="project" value="TreeGrafter"/>
</dbReference>
<dbReference type="OrthoDB" id="8068875at2759"/>
<dbReference type="PROSITE" id="PS50199">
    <property type="entry name" value="ZF_RANBP2_2"/>
    <property type="match status" value="2"/>
</dbReference>
<evidence type="ECO:0000256" key="5">
    <source>
        <dbReference type="ARBA" id="ARBA00022723"/>
    </source>
</evidence>
<evidence type="ECO:0000259" key="12">
    <source>
        <dbReference type="PROSITE" id="PS50237"/>
    </source>
</evidence>
<keyword evidence="6 10" id="KW-0863">Zinc-finger</keyword>
<reference evidence="13 14" key="1">
    <citation type="journal article" date="2014" name="Genome Biol. Evol.">
        <title>The secreted proteins of Achlya hypogyna and Thraustotheca clavata identify the ancestral oomycete secretome and reveal gene acquisitions by horizontal gene transfer.</title>
        <authorList>
            <person name="Misner I."/>
            <person name="Blouin N."/>
            <person name="Leonard G."/>
            <person name="Richards T.A."/>
            <person name="Lane C.E."/>
        </authorList>
    </citation>
    <scope>NUCLEOTIDE SEQUENCE [LARGE SCALE GENOMIC DNA]</scope>
    <source>
        <strain evidence="13 14">ATCC 34112</strain>
    </source>
</reference>
<evidence type="ECO:0000256" key="9">
    <source>
        <dbReference type="PROSITE-ProRule" id="PRU00104"/>
    </source>
</evidence>
<evidence type="ECO:0000259" key="11">
    <source>
        <dbReference type="PROSITE" id="PS50199"/>
    </source>
</evidence>
<evidence type="ECO:0000256" key="6">
    <source>
        <dbReference type="ARBA" id="ARBA00022771"/>
    </source>
</evidence>
<keyword evidence="8" id="KW-0862">Zinc</keyword>
<dbReference type="GO" id="GO:0006511">
    <property type="term" value="P:ubiquitin-dependent protein catabolic process"/>
    <property type="evidence" value="ECO:0007669"/>
    <property type="project" value="TreeGrafter"/>
</dbReference>
<feature type="active site" description="Glycyl thioester intermediate" evidence="9">
    <location>
        <position position="592"/>
    </location>
</feature>